<feature type="binding site" evidence="10">
    <location>
        <position position="193"/>
    </location>
    <ligand>
        <name>Zn(2+)</name>
        <dbReference type="ChEBI" id="CHEBI:29105"/>
        <label>1</label>
    </ligand>
</feature>
<protein>
    <recommendedName>
        <fullName evidence="11">Zinc finger PHD-type domain-containing protein</fullName>
    </recommendedName>
</protein>
<evidence type="ECO:0000259" key="11">
    <source>
        <dbReference type="SMART" id="SM00249"/>
    </source>
</evidence>
<comment type="similarity">
    <text evidence="2">Belongs to the ING family.</text>
</comment>
<keyword evidence="4 10" id="KW-0479">Metal-binding</keyword>
<dbReference type="InterPro" id="IPR001965">
    <property type="entry name" value="Znf_PHD"/>
</dbReference>
<feature type="domain" description="Zinc finger PHD-type" evidence="11">
    <location>
        <begin position="168"/>
        <end position="215"/>
    </location>
</feature>
<evidence type="ECO:0000256" key="1">
    <source>
        <dbReference type="ARBA" id="ARBA00004123"/>
    </source>
</evidence>
<keyword evidence="5" id="KW-0863">Zinc-finger</keyword>
<feature type="binding site" evidence="10">
    <location>
        <position position="169"/>
    </location>
    <ligand>
        <name>Zn(2+)</name>
        <dbReference type="ChEBI" id="CHEBI:29105"/>
        <label>1</label>
    </ligand>
</feature>
<evidence type="ECO:0000256" key="9">
    <source>
        <dbReference type="ARBA" id="ARBA00023242"/>
    </source>
</evidence>
<dbReference type="InterPro" id="IPR011011">
    <property type="entry name" value="Znf_FYVE_PHD"/>
</dbReference>
<keyword evidence="3" id="KW-0341">Growth regulation</keyword>
<evidence type="ECO:0000313" key="12">
    <source>
        <dbReference type="EMBL" id="GMR63119.1"/>
    </source>
</evidence>
<feature type="binding site" evidence="10">
    <location>
        <position position="182"/>
    </location>
    <ligand>
        <name>Zn(2+)</name>
        <dbReference type="ChEBI" id="CHEBI:29105"/>
        <label>2</label>
    </ligand>
</feature>
<dbReference type="GO" id="GO:0035267">
    <property type="term" value="C:NuA4 histone acetyltransferase complex"/>
    <property type="evidence" value="ECO:0007669"/>
    <property type="project" value="TreeGrafter"/>
</dbReference>
<keyword evidence="13" id="KW-1185">Reference proteome</keyword>
<evidence type="ECO:0000313" key="13">
    <source>
        <dbReference type="Proteomes" id="UP001328107"/>
    </source>
</evidence>
<dbReference type="PANTHER" id="PTHR10333">
    <property type="entry name" value="INHIBITOR OF GROWTH PROTEIN"/>
    <property type="match status" value="1"/>
</dbReference>
<organism evidence="12 13">
    <name type="scientific">Pristionchus mayeri</name>
    <dbReference type="NCBI Taxonomy" id="1317129"/>
    <lineage>
        <taxon>Eukaryota</taxon>
        <taxon>Metazoa</taxon>
        <taxon>Ecdysozoa</taxon>
        <taxon>Nematoda</taxon>
        <taxon>Chromadorea</taxon>
        <taxon>Rhabditida</taxon>
        <taxon>Rhabditina</taxon>
        <taxon>Diplogasteromorpha</taxon>
        <taxon>Diplogasteroidea</taxon>
        <taxon>Neodiplogasteridae</taxon>
        <taxon>Pristionchus</taxon>
    </lineage>
</organism>
<dbReference type="EMBL" id="BTRK01000006">
    <property type="protein sequence ID" value="GMR63119.1"/>
    <property type="molecule type" value="Genomic_DNA"/>
</dbReference>
<feature type="binding site" evidence="10">
    <location>
        <position position="171"/>
    </location>
    <ligand>
        <name>Zn(2+)</name>
        <dbReference type="ChEBI" id="CHEBI:29105"/>
        <label>1</label>
    </ligand>
</feature>
<dbReference type="PROSITE" id="PS01359">
    <property type="entry name" value="ZF_PHD_1"/>
    <property type="match status" value="1"/>
</dbReference>
<dbReference type="SUPFAM" id="SSF57903">
    <property type="entry name" value="FYVE/PHD zinc finger"/>
    <property type="match status" value="1"/>
</dbReference>
<name>A0AAN5IFL3_9BILA</name>
<evidence type="ECO:0000256" key="3">
    <source>
        <dbReference type="ARBA" id="ARBA00022604"/>
    </source>
</evidence>
<evidence type="ECO:0000256" key="4">
    <source>
        <dbReference type="ARBA" id="ARBA00022723"/>
    </source>
</evidence>
<dbReference type="InterPro" id="IPR019786">
    <property type="entry name" value="Zinc_finger_PHD-type_CS"/>
</dbReference>
<feature type="binding site" evidence="10">
    <location>
        <position position="196"/>
    </location>
    <ligand>
        <name>Zn(2+)</name>
        <dbReference type="ChEBI" id="CHEBI:29105"/>
        <label>1</label>
    </ligand>
</feature>
<dbReference type="InterPro" id="IPR028651">
    <property type="entry name" value="ING_fam"/>
</dbReference>
<reference evidence="13" key="1">
    <citation type="submission" date="2022-10" db="EMBL/GenBank/DDBJ databases">
        <title>Genome assembly of Pristionchus species.</title>
        <authorList>
            <person name="Yoshida K."/>
            <person name="Sommer R.J."/>
        </authorList>
    </citation>
    <scope>NUCLEOTIDE SEQUENCE [LARGE SCALE GENOMIC DNA]</scope>
    <source>
        <strain evidence="13">RS5460</strain>
    </source>
</reference>
<evidence type="ECO:0000256" key="2">
    <source>
        <dbReference type="ARBA" id="ARBA00010210"/>
    </source>
</evidence>
<keyword evidence="6 10" id="KW-0862">Zinc</keyword>
<gene>
    <name evidence="12" type="ORF">PMAYCL1PPCAC_33314</name>
</gene>
<dbReference type="AlphaFoldDB" id="A0AAN5IFL3"/>
<keyword evidence="7" id="KW-0805">Transcription regulation</keyword>
<dbReference type="GO" id="GO:0008270">
    <property type="term" value="F:zinc ion binding"/>
    <property type="evidence" value="ECO:0007669"/>
    <property type="project" value="UniProtKB-KW"/>
</dbReference>
<dbReference type="Gene3D" id="3.30.40.10">
    <property type="entry name" value="Zinc/RING finger domain, C3HC4 (zinc finger)"/>
    <property type="match status" value="1"/>
</dbReference>
<dbReference type="PANTHER" id="PTHR10333:SF103">
    <property type="entry name" value="INHIBITOR OF GROWTH PROTEIN 3"/>
    <property type="match status" value="1"/>
</dbReference>
<dbReference type="InterPro" id="IPR013083">
    <property type="entry name" value="Znf_RING/FYVE/PHD"/>
</dbReference>
<evidence type="ECO:0000256" key="5">
    <source>
        <dbReference type="ARBA" id="ARBA00022771"/>
    </source>
</evidence>
<keyword evidence="9" id="KW-0539">Nucleus</keyword>
<sequence>KEAIPSSKPVVFCHRCGTGRMKEVVRKVTLKGGLIKEFPSYRCTRKGCQAFKPIREFETHQQSPPMYVIIRPFLPDIPTVFCHRCETPMKEWVRKVHIEGVLVKEYANYYRCTRSGCKAYNAKRVVKHPKLARKTSETRIKREQIVKEESLSSLPVVEIPLDPNEPVYCICQKASMDEMICCENPACIVEWYHLQCMGMSEGPPPGVRWFCESCRDSFKHIHNQWNYEANEPPPKIK</sequence>
<evidence type="ECO:0000256" key="10">
    <source>
        <dbReference type="PIRSR" id="PIRSR628651-51"/>
    </source>
</evidence>
<feature type="non-terminal residue" evidence="12">
    <location>
        <position position="1"/>
    </location>
</feature>
<comment type="subcellular location">
    <subcellularLocation>
        <location evidence="1">Nucleus</location>
    </subcellularLocation>
</comment>
<evidence type="ECO:0000256" key="6">
    <source>
        <dbReference type="ARBA" id="ARBA00022833"/>
    </source>
</evidence>
<accession>A0AAN5IFL3</accession>
<dbReference type="SMART" id="SM00249">
    <property type="entry name" value="PHD"/>
    <property type="match status" value="1"/>
</dbReference>
<proteinExistence type="inferred from homology"/>
<feature type="binding site" evidence="10">
    <location>
        <position position="214"/>
    </location>
    <ligand>
        <name>Zn(2+)</name>
        <dbReference type="ChEBI" id="CHEBI:29105"/>
        <label>2</label>
    </ligand>
</feature>
<dbReference type="Proteomes" id="UP001328107">
    <property type="component" value="Unassembled WGS sequence"/>
</dbReference>
<evidence type="ECO:0000256" key="7">
    <source>
        <dbReference type="ARBA" id="ARBA00023015"/>
    </source>
</evidence>
<comment type="caution">
    <text evidence="12">The sequence shown here is derived from an EMBL/GenBank/DDBJ whole genome shotgun (WGS) entry which is preliminary data.</text>
</comment>
<keyword evidence="8" id="KW-0804">Transcription</keyword>
<dbReference type="GO" id="GO:0005634">
    <property type="term" value="C:nucleus"/>
    <property type="evidence" value="ECO:0007669"/>
    <property type="project" value="UniProtKB-SubCell"/>
</dbReference>
<feature type="binding site" evidence="10">
    <location>
        <position position="187"/>
    </location>
    <ligand>
        <name>Zn(2+)</name>
        <dbReference type="ChEBI" id="CHEBI:29105"/>
        <label>2</label>
    </ligand>
</feature>
<evidence type="ECO:0000256" key="8">
    <source>
        <dbReference type="ARBA" id="ARBA00023163"/>
    </source>
</evidence>
<feature type="binding site" evidence="10">
    <location>
        <position position="211"/>
    </location>
    <ligand>
        <name>Zn(2+)</name>
        <dbReference type="ChEBI" id="CHEBI:29105"/>
        <label>2</label>
    </ligand>
</feature>